<gene>
    <name evidence="4" type="ORF">T229_10195</name>
</gene>
<dbReference type="InterPro" id="IPR000086">
    <property type="entry name" value="NUDIX_hydrolase_dom"/>
</dbReference>
<dbReference type="PANTHER" id="PTHR43046">
    <property type="entry name" value="GDP-MANNOSE MANNOSYL HYDROLASE"/>
    <property type="match status" value="1"/>
</dbReference>
<dbReference type="GO" id="GO:0016787">
    <property type="term" value="F:hydrolase activity"/>
    <property type="evidence" value="ECO:0007669"/>
    <property type="project" value="UniProtKB-KW"/>
</dbReference>
<dbReference type="Gene3D" id="3.90.79.10">
    <property type="entry name" value="Nucleoside Triphosphate Pyrophosphohydrolase"/>
    <property type="match status" value="1"/>
</dbReference>
<feature type="domain" description="Nudix hydrolase" evidence="3">
    <location>
        <begin position="68"/>
        <end position="195"/>
    </location>
</feature>
<accession>W2CAD0</accession>
<dbReference type="AlphaFoldDB" id="W2CAD0"/>
<evidence type="ECO:0000313" key="5">
    <source>
        <dbReference type="Proteomes" id="UP000018872"/>
    </source>
</evidence>
<evidence type="ECO:0000256" key="1">
    <source>
        <dbReference type="ARBA" id="ARBA00001946"/>
    </source>
</evidence>
<protein>
    <submittedName>
        <fullName evidence="4">ADP-ribose pyrophosphatase</fullName>
    </submittedName>
</protein>
<comment type="cofactor">
    <cofactor evidence="1">
        <name>Mg(2+)</name>
        <dbReference type="ChEBI" id="CHEBI:18420"/>
    </cofactor>
</comment>
<dbReference type="Pfam" id="PF12535">
    <property type="entry name" value="Nudix_N"/>
    <property type="match status" value="1"/>
</dbReference>
<sequence length="208" mass="23606">MEKAKALITIAQRMRALAQTGLSYSVSDYETDRCQELLRLSDRITSIVSGLPDEEIAACYHPMKEYVTPKVDIRAAIFNDRDEILLVREKADGRWAMPGGWSDVGYTPSEVAVKETKEETGLDVRVERLLAVLDKRCHDYPASPLYVYKMFILCTVTGGELAGTFDILDQRFFALDSLPPLSLDRTLPENIRMVDELRRHPERPVVLD</sequence>
<dbReference type="EMBL" id="AYYC01000682">
    <property type="protein sequence ID" value="ETK04204.1"/>
    <property type="molecule type" value="Genomic_DNA"/>
</dbReference>
<evidence type="ECO:0000256" key="2">
    <source>
        <dbReference type="ARBA" id="ARBA00022801"/>
    </source>
</evidence>
<name>W2CAD0_9BACT</name>
<dbReference type="Pfam" id="PF00293">
    <property type="entry name" value="NUDIX"/>
    <property type="match status" value="1"/>
</dbReference>
<proteinExistence type="predicted"/>
<dbReference type="InterPro" id="IPR059176">
    <property type="entry name" value="UDP-X_N"/>
</dbReference>
<dbReference type="InterPro" id="IPR015797">
    <property type="entry name" value="NUDIX_hydrolase-like_dom_sf"/>
</dbReference>
<evidence type="ECO:0000313" key="4">
    <source>
        <dbReference type="EMBL" id="ETK04204.1"/>
    </source>
</evidence>
<organism evidence="4 5">
    <name type="scientific">Tannerella sp. oral taxon BU063 isolate Cell 5</name>
    <dbReference type="NCBI Taxonomy" id="1410950"/>
    <lineage>
        <taxon>Bacteria</taxon>
        <taxon>Pseudomonadati</taxon>
        <taxon>Bacteroidota</taxon>
        <taxon>Bacteroidia</taxon>
        <taxon>Bacteroidales</taxon>
        <taxon>Tannerellaceae</taxon>
        <taxon>Tannerella</taxon>
    </lineage>
</organism>
<comment type="caution">
    <text evidence="4">The sequence shown here is derived from an EMBL/GenBank/DDBJ whole genome shotgun (WGS) entry which is preliminary data.</text>
</comment>
<keyword evidence="2" id="KW-0378">Hydrolase</keyword>
<dbReference type="Proteomes" id="UP000018872">
    <property type="component" value="Unassembled WGS sequence"/>
</dbReference>
<dbReference type="PANTHER" id="PTHR43046:SF16">
    <property type="entry name" value="ADP-RIBOSE PYROPHOSPHATASE YJHB-RELATED"/>
    <property type="match status" value="1"/>
</dbReference>
<dbReference type="Gene3D" id="6.10.250.1120">
    <property type="match status" value="1"/>
</dbReference>
<dbReference type="PROSITE" id="PS51462">
    <property type="entry name" value="NUDIX"/>
    <property type="match status" value="1"/>
</dbReference>
<dbReference type="PATRIC" id="fig|1410950.3.peg.1480"/>
<dbReference type="SUPFAM" id="SSF55811">
    <property type="entry name" value="Nudix"/>
    <property type="match status" value="1"/>
</dbReference>
<evidence type="ECO:0000259" key="3">
    <source>
        <dbReference type="PROSITE" id="PS51462"/>
    </source>
</evidence>
<reference evidence="4 5" key="1">
    <citation type="submission" date="2013-11" db="EMBL/GenBank/DDBJ databases">
        <title>Single cell genomics of uncultured Tannerella BU063 (oral taxon 286).</title>
        <authorList>
            <person name="Beall C.J."/>
            <person name="Campbell A.G."/>
            <person name="Griffen A.L."/>
            <person name="Podar M."/>
            <person name="Leys E.J."/>
        </authorList>
    </citation>
    <scope>NUCLEOTIDE SEQUENCE [LARGE SCALE GENOMIC DNA]</scope>
    <source>
        <strain evidence="4">Cell 5</strain>
    </source>
</reference>